<dbReference type="SUPFAM" id="SSF53098">
    <property type="entry name" value="Ribonuclease H-like"/>
    <property type="match status" value="1"/>
</dbReference>
<dbReference type="EMBL" id="SHKN01000001">
    <property type="protein sequence ID" value="RZT96003.1"/>
    <property type="molecule type" value="Genomic_DNA"/>
</dbReference>
<feature type="domain" description="Piwi" evidence="3">
    <location>
        <begin position="391"/>
        <end position="685"/>
    </location>
</feature>
<evidence type="ECO:0000259" key="3">
    <source>
        <dbReference type="PROSITE" id="PS50822"/>
    </source>
</evidence>
<dbReference type="RefSeq" id="WP_130305918.1">
    <property type="nucleotide sequence ID" value="NZ_SHKN01000001.1"/>
</dbReference>
<dbReference type="Pfam" id="PF02171">
    <property type="entry name" value="Piwi"/>
    <property type="match status" value="1"/>
</dbReference>
<keyword evidence="5" id="KW-1185">Reference proteome</keyword>
<protein>
    <recommendedName>
        <fullName evidence="2">Protein argonaute</fullName>
    </recommendedName>
</protein>
<proteinExistence type="inferred from homology"/>
<reference evidence="4 5" key="1">
    <citation type="submission" date="2019-02" db="EMBL/GenBank/DDBJ databases">
        <title>Genomic Encyclopedia of Type Strains, Phase IV (KMG-IV): sequencing the most valuable type-strain genomes for metagenomic binning, comparative biology and taxonomic classification.</title>
        <authorList>
            <person name="Goeker M."/>
        </authorList>
    </citation>
    <scope>NUCLEOTIDE SEQUENCE [LARGE SCALE GENOMIC DNA]</scope>
    <source>
        <strain evidence="4 5">DSM 28825</strain>
    </source>
</reference>
<dbReference type="OrthoDB" id="580851at2"/>
<dbReference type="Gene3D" id="3.30.420.10">
    <property type="entry name" value="Ribonuclease H-like superfamily/Ribonuclease H"/>
    <property type="match status" value="1"/>
</dbReference>
<accession>A0A4Q7VIP1</accession>
<comment type="similarity">
    <text evidence="1">Belongs to the argonaute family. Long pAgo subfamily.</text>
</comment>
<dbReference type="AlphaFoldDB" id="A0A4Q7VIP1"/>
<dbReference type="SMART" id="SM00950">
    <property type="entry name" value="Piwi"/>
    <property type="match status" value="1"/>
</dbReference>
<dbReference type="PROSITE" id="PS50822">
    <property type="entry name" value="PIWI"/>
    <property type="match status" value="1"/>
</dbReference>
<name>A0A4Q7VIP1_9BACT</name>
<dbReference type="InterPro" id="IPR003165">
    <property type="entry name" value="Piwi"/>
</dbReference>
<sequence length="699" mass="82629">MTTQNLSLNLLTFDHPSEQYTFYFTDKEQVGLCRVHNSLVPIEVTEYFGEKEFYYTSFLEKKEDFLPITRKARNDESENSTFNPSIVKYYYSYLIRQYFISKGLLINNNFIKDIEIWIHDERESTPQYNAYRVFGVRVQIARITEKPELLIYYNSLSKILKSNLSELWDIEQDTYSNLLYESKFYNNDSLPEAAKYNHDKVYPVVNKALEKHFKIKNSNNPFSNKYKELYPVLNNFVFDYFDNREFKELINLSSTDFLTVPDDIISNTPSVCNSIQLGLKEKVKVFTPKENLKTYGPYKLPDNTKVKFIVIYHKDDSDYANKLYMYMKKLYKKPDGKMMTDLYGTSLYDYIRIGFELDKKHSIAFDDLMNPHEAIHDFLDNNEIDTEKYQYVAIYLSPFNKDETDTEKKRIYYSVKETLLHHHITSQVIYRENILDKKFKSYYYANIAAAILAKVGGTPWRLDTTIKDELIVGVGAFKSEEFDVQYVGSAFSFSNNGQFTEFTCSAKSESYLLAAKIKVSIEEFIQKNKGINRLIIHFYKEMSKDEIAPIKKALFQLGCENIPIFIININKSFSNDYIAFDTNSEELIPYSGTSIKIGRNEYLLFNNTRYTDEEEENVESYHRPIKLRFQCTKRELLDDKEAIQEMIDQIYQFSRMYWKSVKQQCLPVTVKYPEMVAKMYPYFENEDISEFGKTNMWFL</sequence>
<dbReference type="InterPro" id="IPR036397">
    <property type="entry name" value="RNaseH_sf"/>
</dbReference>
<evidence type="ECO:0000313" key="5">
    <source>
        <dbReference type="Proteomes" id="UP000293562"/>
    </source>
</evidence>
<evidence type="ECO:0000256" key="1">
    <source>
        <dbReference type="ARBA" id="ARBA00035012"/>
    </source>
</evidence>
<dbReference type="InterPro" id="IPR012337">
    <property type="entry name" value="RNaseH-like_sf"/>
</dbReference>
<evidence type="ECO:0000256" key="2">
    <source>
        <dbReference type="ARBA" id="ARBA00035032"/>
    </source>
</evidence>
<comment type="caution">
    <text evidence="4">The sequence shown here is derived from an EMBL/GenBank/DDBJ whole genome shotgun (WGS) entry which is preliminary data.</text>
</comment>
<organism evidence="4 5">
    <name type="scientific">Ancylomarina subtilis</name>
    <dbReference type="NCBI Taxonomy" id="1639035"/>
    <lineage>
        <taxon>Bacteria</taxon>
        <taxon>Pseudomonadati</taxon>
        <taxon>Bacteroidota</taxon>
        <taxon>Bacteroidia</taxon>
        <taxon>Marinilabiliales</taxon>
        <taxon>Marinifilaceae</taxon>
        <taxon>Ancylomarina</taxon>
    </lineage>
</organism>
<dbReference type="Gene3D" id="3.40.50.2300">
    <property type="match status" value="1"/>
</dbReference>
<dbReference type="GO" id="GO:0003676">
    <property type="term" value="F:nucleic acid binding"/>
    <property type="evidence" value="ECO:0007669"/>
    <property type="project" value="InterPro"/>
</dbReference>
<dbReference type="Proteomes" id="UP000293562">
    <property type="component" value="Unassembled WGS sequence"/>
</dbReference>
<evidence type="ECO:0000313" key="4">
    <source>
        <dbReference type="EMBL" id="RZT96003.1"/>
    </source>
</evidence>
<gene>
    <name evidence="4" type="ORF">EV201_0632</name>
</gene>